<comment type="caution">
    <text evidence="1">The sequence shown here is derived from an EMBL/GenBank/DDBJ whole genome shotgun (WGS) entry which is preliminary data.</text>
</comment>
<gene>
    <name evidence="1" type="ORF">Dace_1928</name>
</gene>
<dbReference type="OrthoDB" id="275146at2"/>
<dbReference type="RefSeq" id="WP_005999159.1">
    <property type="nucleotide sequence ID" value="NZ_AAEW02000005.1"/>
</dbReference>
<reference evidence="1" key="2">
    <citation type="submission" date="2006-05" db="EMBL/GenBank/DDBJ databases">
        <title>Sequencing of the draft genome and assembly of Desulfuromonas acetoxidans DSM 684.</title>
        <authorList>
            <consortium name="US DOE Joint Genome Institute (JGI-PGF)"/>
            <person name="Copeland A."/>
            <person name="Lucas S."/>
            <person name="Lapidus A."/>
            <person name="Barry K."/>
            <person name="Detter J.C."/>
            <person name="Glavina del Rio T."/>
            <person name="Hammon N."/>
            <person name="Israni S."/>
            <person name="Dalin E."/>
            <person name="Tice H."/>
            <person name="Bruce D."/>
            <person name="Pitluck S."/>
            <person name="Richardson P."/>
        </authorList>
    </citation>
    <scope>NUCLEOTIDE SEQUENCE [LARGE SCALE GENOMIC DNA]</scope>
    <source>
        <strain evidence="1">DSM 684</strain>
    </source>
</reference>
<dbReference type="PANTHER" id="PTHR35866:SF1">
    <property type="entry name" value="YKGJ FAMILY CYSTEINE CLUSTER PROTEIN"/>
    <property type="match status" value="1"/>
</dbReference>
<evidence type="ECO:0008006" key="3">
    <source>
        <dbReference type="Google" id="ProtNLM"/>
    </source>
</evidence>
<dbReference type="EMBL" id="AAEW02000005">
    <property type="protein sequence ID" value="EAT16464.1"/>
    <property type="molecule type" value="Genomic_DNA"/>
</dbReference>
<evidence type="ECO:0000313" key="1">
    <source>
        <dbReference type="EMBL" id="EAT16464.1"/>
    </source>
</evidence>
<dbReference type="Pfam" id="PF03692">
    <property type="entry name" value="CxxCxxCC"/>
    <property type="match status" value="1"/>
</dbReference>
<reference evidence="1" key="1">
    <citation type="submission" date="2006-05" db="EMBL/GenBank/DDBJ databases">
        <title>Annotation of the draft genome assembly of Desulfuromonas acetoxidans DSM 684.</title>
        <authorList>
            <consortium name="US DOE Joint Genome Institute (JGI-ORNL)"/>
            <person name="Larimer F."/>
            <person name="Land M."/>
            <person name="Hauser L."/>
        </authorList>
    </citation>
    <scope>NUCLEOTIDE SEQUENCE [LARGE SCALE GENOMIC DNA]</scope>
    <source>
        <strain evidence="1">DSM 684</strain>
    </source>
</reference>
<dbReference type="AlphaFoldDB" id="Q1K1C4"/>
<dbReference type="InterPro" id="IPR005358">
    <property type="entry name" value="Puta_zinc/iron-chelating_dom"/>
</dbReference>
<name>Q1K1C4_DESA6</name>
<dbReference type="PANTHER" id="PTHR35866">
    <property type="entry name" value="PUTATIVE-RELATED"/>
    <property type="match status" value="1"/>
</dbReference>
<accession>Q1K1C4</accession>
<organism evidence="1 2">
    <name type="scientific">Desulfuromonas acetoxidans (strain DSM 684 / 11070)</name>
    <dbReference type="NCBI Taxonomy" id="281689"/>
    <lineage>
        <taxon>Bacteria</taxon>
        <taxon>Pseudomonadati</taxon>
        <taxon>Thermodesulfobacteriota</taxon>
        <taxon>Desulfuromonadia</taxon>
        <taxon>Desulfuromonadales</taxon>
        <taxon>Desulfuromonadaceae</taxon>
        <taxon>Desulfuromonas</taxon>
    </lineage>
</organism>
<sequence>MKAAEKNNLPASADRERLSTWARYHTGLCDTCRATCCTMPVEVKIDDLIRMEILSEFDRQEPLKKLAKQLKKQGIIDHFNFKNGVFTLSRMANDDCLYLDSTSRRCTIYSQRPDTCRNHPHVGPRPGYCPFQPR</sequence>
<keyword evidence="2" id="KW-1185">Reference proteome</keyword>
<protein>
    <recommendedName>
        <fullName evidence="3">Fe-S-cluster oxidoreductase</fullName>
    </recommendedName>
</protein>
<evidence type="ECO:0000313" key="2">
    <source>
        <dbReference type="Proteomes" id="UP000005695"/>
    </source>
</evidence>
<proteinExistence type="predicted"/>
<dbReference type="Proteomes" id="UP000005695">
    <property type="component" value="Unassembled WGS sequence"/>
</dbReference>